<dbReference type="SUPFAM" id="SSF52518">
    <property type="entry name" value="Thiamin diphosphate-binding fold (THDP-binding)"/>
    <property type="match status" value="2"/>
</dbReference>
<comment type="similarity">
    <text evidence="3">Belongs to the transketolase family.</text>
</comment>
<evidence type="ECO:0000256" key="2">
    <source>
        <dbReference type="ARBA" id="ARBA00001964"/>
    </source>
</evidence>
<evidence type="ECO:0000256" key="8">
    <source>
        <dbReference type="ARBA" id="ARBA00023052"/>
    </source>
</evidence>
<proteinExistence type="inferred from homology"/>
<dbReference type="Gene3D" id="3.40.50.970">
    <property type="match status" value="2"/>
</dbReference>
<feature type="domain" description="Transketolase-like pyrimidine-binding" evidence="11">
    <location>
        <begin position="370"/>
        <end position="541"/>
    </location>
</feature>
<keyword evidence="8" id="KW-0786">Thiamine pyrophosphate</keyword>
<dbReference type="Pfam" id="PF00456">
    <property type="entry name" value="Transketolase_N"/>
    <property type="match status" value="1"/>
</dbReference>
<dbReference type="InterPro" id="IPR009014">
    <property type="entry name" value="Transketo_C/PFOR_II"/>
</dbReference>
<keyword evidence="6" id="KW-0479">Metal-binding</keyword>
<dbReference type="InterPro" id="IPR055152">
    <property type="entry name" value="Transketolase-like_C_2"/>
</dbReference>
<dbReference type="Pfam" id="PF02779">
    <property type="entry name" value="Transket_pyr"/>
    <property type="match status" value="1"/>
</dbReference>
<evidence type="ECO:0000256" key="3">
    <source>
        <dbReference type="ARBA" id="ARBA00007131"/>
    </source>
</evidence>
<comment type="catalytic activity">
    <reaction evidence="9">
        <text>D-sedoheptulose 7-phosphate + D-glyceraldehyde 3-phosphate = aldehydo-D-ribose 5-phosphate + D-xylulose 5-phosphate</text>
        <dbReference type="Rhea" id="RHEA:10508"/>
        <dbReference type="ChEBI" id="CHEBI:57483"/>
        <dbReference type="ChEBI" id="CHEBI:57737"/>
        <dbReference type="ChEBI" id="CHEBI:58273"/>
        <dbReference type="ChEBI" id="CHEBI:59776"/>
        <dbReference type="EC" id="2.2.1.1"/>
    </reaction>
</comment>
<keyword evidence="5" id="KW-0808">Transferase</keyword>
<evidence type="ECO:0000256" key="10">
    <source>
        <dbReference type="NCBIfam" id="TIGR00232"/>
    </source>
</evidence>
<dbReference type="InterPro" id="IPR005478">
    <property type="entry name" value="Transketolase_bac-like"/>
</dbReference>
<dbReference type="PANTHER" id="PTHR43522">
    <property type="entry name" value="TRANSKETOLASE"/>
    <property type="match status" value="1"/>
</dbReference>
<organism evidence="12 13">
    <name type="scientific">Actinoallomurus vinaceus</name>
    <dbReference type="NCBI Taxonomy" id="1080074"/>
    <lineage>
        <taxon>Bacteria</taxon>
        <taxon>Bacillati</taxon>
        <taxon>Actinomycetota</taxon>
        <taxon>Actinomycetes</taxon>
        <taxon>Streptosporangiales</taxon>
        <taxon>Thermomonosporaceae</taxon>
        <taxon>Actinoallomurus</taxon>
    </lineage>
</organism>
<name>A0ABP8UEH1_9ACTN</name>
<keyword evidence="7" id="KW-0460">Magnesium</keyword>
<dbReference type="SMART" id="SM00861">
    <property type="entry name" value="Transket_pyr"/>
    <property type="match status" value="1"/>
</dbReference>
<reference evidence="13" key="1">
    <citation type="journal article" date="2019" name="Int. J. Syst. Evol. Microbiol.">
        <title>The Global Catalogue of Microorganisms (GCM) 10K type strain sequencing project: providing services to taxonomists for standard genome sequencing and annotation.</title>
        <authorList>
            <consortium name="The Broad Institute Genomics Platform"/>
            <consortium name="The Broad Institute Genome Sequencing Center for Infectious Disease"/>
            <person name="Wu L."/>
            <person name="Ma J."/>
        </authorList>
    </citation>
    <scope>NUCLEOTIDE SEQUENCE [LARGE SCALE GENOMIC DNA]</scope>
    <source>
        <strain evidence="13">JCM 17939</strain>
    </source>
</reference>
<dbReference type="EMBL" id="BAABHK010000005">
    <property type="protein sequence ID" value="GAA4628040.1"/>
    <property type="molecule type" value="Genomic_DNA"/>
</dbReference>
<accession>A0ABP8UEH1</accession>
<evidence type="ECO:0000256" key="7">
    <source>
        <dbReference type="ARBA" id="ARBA00022842"/>
    </source>
</evidence>
<evidence type="ECO:0000256" key="1">
    <source>
        <dbReference type="ARBA" id="ARBA00001946"/>
    </source>
</evidence>
<dbReference type="InterPro" id="IPR005474">
    <property type="entry name" value="Transketolase_N"/>
</dbReference>
<evidence type="ECO:0000256" key="5">
    <source>
        <dbReference type="ARBA" id="ARBA00022679"/>
    </source>
</evidence>
<dbReference type="CDD" id="cd07033">
    <property type="entry name" value="TPP_PYR_DXS_TK_like"/>
    <property type="match status" value="1"/>
</dbReference>
<dbReference type="InterPro" id="IPR005475">
    <property type="entry name" value="Transketolase-like_Pyr-bd"/>
</dbReference>
<evidence type="ECO:0000313" key="12">
    <source>
        <dbReference type="EMBL" id="GAA4628040.1"/>
    </source>
</evidence>
<keyword evidence="13" id="KW-1185">Reference proteome</keyword>
<dbReference type="InterPro" id="IPR049557">
    <property type="entry name" value="Transketolase_CS"/>
</dbReference>
<sequence length="689" mass="73266">MNISASERTGRSDADRIATGFDEIDAQAVTTIRMLAADAVQAAGSGHPGLPMGAAAPAWVLWSRFLRHDPADPDWPDRDRFVLSAGHGSMLLYALLHLFGYDLPLEELRRFRKRGSRTPGHPEYGCTPGVEVTTGPLGQGLTNAVGMALAERMLAARLNVDEHTVVDHRTWVLAGDGDLMEGISHEAASLAGHLGLGRLIVVYDDNDVTIDGPARKTCRDDVLGRFAAYGWATSRVRDGNDVAAVARALARAAADDTRPSLVAIRTTIGDGAPTLAGSNKVHGRPLGEAELAAAREAAGWPAERFFVPEAVAARCRRLAVRGREERLAWVRRRAVWAHAHPEVATGWDVSAPAAAPHDLEFPVFEPGTAMATRTASGAVLAAIGPAYRGLVGGSADVASSTNSTIPGAADVRPGAYGGRTLHFGIREHAMGAVLNGLALHGGLRPYGSAFLVFSDYMRPALRMAALMRLPVIFIFSHDSVAVGEDGPTHQPVEQLESLRLIPGLTVLRPADANETAACWRLALRSADGPVALVLSRQDLPVLEPVRDDAIARYGARVLRDSTWPPEVALVASGSEVALALAAAEELAERGVGVRVLSVPFRERFEEALESHAKLLPDCPAVWVEAGVPHGWRALARPGDTVVGLRRFGLSAPGDVVYRELGFNVPAVVGAALAKVRAREAAEEETCRTS</sequence>
<dbReference type="RefSeq" id="WP_345432678.1">
    <property type="nucleotide sequence ID" value="NZ_BAABHK010000005.1"/>
</dbReference>
<protein>
    <recommendedName>
        <fullName evidence="4 10">Transketolase</fullName>
        <ecNumber evidence="4 10">2.2.1.1</ecNumber>
    </recommendedName>
</protein>
<dbReference type="CDD" id="cd02012">
    <property type="entry name" value="TPP_TK"/>
    <property type="match status" value="1"/>
</dbReference>
<comment type="cofactor">
    <cofactor evidence="2">
        <name>thiamine diphosphate</name>
        <dbReference type="ChEBI" id="CHEBI:58937"/>
    </cofactor>
</comment>
<dbReference type="PANTHER" id="PTHR43522:SF2">
    <property type="entry name" value="TRANSKETOLASE 1-RELATED"/>
    <property type="match status" value="1"/>
</dbReference>
<evidence type="ECO:0000256" key="4">
    <source>
        <dbReference type="ARBA" id="ARBA00013152"/>
    </source>
</evidence>
<dbReference type="PROSITE" id="PS00801">
    <property type="entry name" value="TRANSKETOLASE_1"/>
    <property type="match status" value="1"/>
</dbReference>
<dbReference type="SUPFAM" id="SSF52922">
    <property type="entry name" value="TK C-terminal domain-like"/>
    <property type="match status" value="1"/>
</dbReference>
<evidence type="ECO:0000256" key="9">
    <source>
        <dbReference type="ARBA" id="ARBA00049473"/>
    </source>
</evidence>
<dbReference type="Pfam" id="PF22613">
    <property type="entry name" value="Transketolase_C_1"/>
    <property type="match status" value="1"/>
</dbReference>
<gene>
    <name evidence="12" type="primary">tkt_1</name>
    <name evidence="12" type="ORF">GCM10023196_042770</name>
</gene>
<comment type="cofactor">
    <cofactor evidence="1">
        <name>Mg(2+)</name>
        <dbReference type="ChEBI" id="CHEBI:18420"/>
    </cofactor>
</comment>
<comment type="caution">
    <text evidence="12">The sequence shown here is derived from an EMBL/GenBank/DDBJ whole genome shotgun (WGS) entry which is preliminary data.</text>
</comment>
<dbReference type="NCBIfam" id="TIGR00232">
    <property type="entry name" value="tktlase_bact"/>
    <property type="match status" value="1"/>
</dbReference>
<evidence type="ECO:0000313" key="13">
    <source>
        <dbReference type="Proteomes" id="UP001501442"/>
    </source>
</evidence>
<dbReference type="EC" id="2.2.1.1" evidence="4 10"/>
<dbReference type="InterPro" id="IPR033247">
    <property type="entry name" value="Transketolase_fam"/>
</dbReference>
<dbReference type="Proteomes" id="UP001501442">
    <property type="component" value="Unassembled WGS sequence"/>
</dbReference>
<evidence type="ECO:0000259" key="11">
    <source>
        <dbReference type="SMART" id="SM00861"/>
    </source>
</evidence>
<dbReference type="Gene3D" id="3.40.50.920">
    <property type="match status" value="1"/>
</dbReference>
<evidence type="ECO:0000256" key="6">
    <source>
        <dbReference type="ARBA" id="ARBA00022723"/>
    </source>
</evidence>
<dbReference type="InterPro" id="IPR029061">
    <property type="entry name" value="THDP-binding"/>
</dbReference>